<keyword evidence="1" id="KW-0472">Membrane</keyword>
<keyword evidence="1" id="KW-0812">Transmembrane</keyword>
<evidence type="ECO:0000313" key="2">
    <source>
        <dbReference type="EMBL" id="TYS19861.1"/>
    </source>
</evidence>
<dbReference type="EMBL" id="VTEI01000001">
    <property type="protein sequence ID" value="TYS19861.1"/>
    <property type="molecule type" value="Genomic_DNA"/>
</dbReference>
<gene>
    <name evidence="2" type="ORF">FZC78_02205</name>
</gene>
<dbReference type="Proteomes" id="UP000322267">
    <property type="component" value="Unassembled WGS sequence"/>
</dbReference>
<dbReference type="OrthoDB" id="2455196at2"/>
<feature type="transmembrane region" description="Helical" evidence="1">
    <location>
        <begin position="49"/>
        <end position="69"/>
    </location>
</feature>
<dbReference type="RefSeq" id="WP_148938052.1">
    <property type="nucleotide sequence ID" value="NZ_VTEI01000001.1"/>
</dbReference>
<organism evidence="2 3">
    <name type="scientific">Rossellomorea vietnamensis</name>
    <dbReference type="NCBI Taxonomy" id="218284"/>
    <lineage>
        <taxon>Bacteria</taxon>
        <taxon>Bacillati</taxon>
        <taxon>Bacillota</taxon>
        <taxon>Bacilli</taxon>
        <taxon>Bacillales</taxon>
        <taxon>Bacillaceae</taxon>
        <taxon>Rossellomorea</taxon>
    </lineage>
</organism>
<accession>A0A5D4P1H4</accession>
<name>A0A5D4P1H4_9BACI</name>
<sequence>MTNRVREEMDKIKVPDELETRFQLGVREAKIERNPKMKGNRLFSRLNKVTRVAVVALGIVLTAGIYTYATDHQLIYFLNSSNGEKVIEFDKDDINHNTSNSGYVKNFEELVKEHYTKKLEPGEVAAFYSVKEVKQSTAETPPQLYYVDAPYIYTDFSQYKEAIEHSYLPDKELPNHYSFAKGVIRNWYEPFSAYEKAKLLAKAKNSEEEIVEEIFKTQEEQLSVSTSYSNGTSEIVVNSFLMKMQIDEYRFSNDTTLESVMIHDLEALYIREEETDIPIQEVKWMVDKDGKTMMYTVSSQDLVNVTKDDLITISEVVYSHNKPD</sequence>
<protein>
    <submittedName>
        <fullName evidence="2">Uncharacterized protein</fullName>
    </submittedName>
</protein>
<proteinExistence type="predicted"/>
<comment type="caution">
    <text evidence="2">The sequence shown here is derived from an EMBL/GenBank/DDBJ whole genome shotgun (WGS) entry which is preliminary data.</text>
</comment>
<dbReference type="AlphaFoldDB" id="A0A5D4P1H4"/>
<evidence type="ECO:0000313" key="3">
    <source>
        <dbReference type="Proteomes" id="UP000322267"/>
    </source>
</evidence>
<keyword evidence="1" id="KW-1133">Transmembrane helix</keyword>
<reference evidence="2 3" key="1">
    <citation type="submission" date="2019-08" db="EMBL/GenBank/DDBJ databases">
        <title>Bacillus genomes from the desert of Cuatro Cienegas, Coahuila.</title>
        <authorList>
            <person name="Olmedo-Alvarez G."/>
        </authorList>
    </citation>
    <scope>NUCLEOTIDE SEQUENCE [LARGE SCALE GENOMIC DNA]</scope>
    <source>
        <strain evidence="2 3">CH34_1T</strain>
    </source>
</reference>
<evidence type="ECO:0000256" key="1">
    <source>
        <dbReference type="SAM" id="Phobius"/>
    </source>
</evidence>